<dbReference type="InterPro" id="IPR050274">
    <property type="entry name" value="Nuclear_hormone_rcpt_NR2"/>
</dbReference>
<dbReference type="Proteomes" id="UP001054837">
    <property type="component" value="Unassembled WGS sequence"/>
</dbReference>
<protein>
    <submittedName>
        <fullName evidence="6">Nuclear receptor subfamily 2 group E member 1</fullName>
    </submittedName>
</protein>
<evidence type="ECO:0000256" key="1">
    <source>
        <dbReference type="ARBA" id="ARBA00023015"/>
    </source>
</evidence>
<evidence type="ECO:0000313" key="7">
    <source>
        <dbReference type="Proteomes" id="UP001054837"/>
    </source>
</evidence>
<comment type="caution">
    <text evidence="6">The sequence shown here is derived from an EMBL/GenBank/DDBJ whole genome shotgun (WGS) entry which is preliminary data.</text>
</comment>
<keyword evidence="3 6" id="KW-0675">Receptor</keyword>
<evidence type="ECO:0000256" key="4">
    <source>
        <dbReference type="SAM" id="MobiDB-lite"/>
    </source>
</evidence>
<sequence>MGLISDSPGGVVEGPVPAEPVPVVGDAGRAGHPAPPPARPDAGQRRRAPPGGHALRPGGHAEVSPALTRCHRVQLPEGYCPLQTVMYKKRRWFIRIVSLAETVGLCDVHPVEMLQDQAQCILGDYVRHKYPRQPTRFGRLLLLIPCLRAVSPQAVEKLFFKDTIGDIPIERLIGDMYHMERLE</sequence>
<dbReference type="PROSITE" id="PS51843">
    <property type="entry name" value="NR_LBD"/>
    <property type="match status" value="1"/>
</dbReference>
<accession>A0AAV4V817</accession>
<gene>
    <name evidence="6" type="primary">NR2E1</name>
    <name evidence="6" type="ORF">CDAR_547391</name>
</gene>
<evidence type="ECO:0000256" key="2">
    <source>
        <dbReference type="ARBA" id="ARBA00023163"/>
    </source>
</evidence>
<dbReference type="SUPFAM" id="SSF48508">
    <property type="entry name" value="Nuclear receptor ligand-binding domain"/>
    <property type="match status" value="1"/>
</dbReference>
<name>A0AAV4V817_9ARAC</name>
<evidence type="ECO:0000256" key="3">
    <source>
        <dbReference type="ARBA" id="ARBA00023170"/>
    </source>
</evidence>
<dbReference type="PANTHER" id="PTHR24083">
    <property type="entry name" value="NUCLEAR HORMONE RECEPTOR"/>
    <property type="match status" value="1"/>
</dbReference>
<keyword evidence="2" id="KW-0804">Transcription</keyword>
<keyword evidence="7" id="KW-1185">Reference proteome</keyword>
<feature type="region of interest" description="Disordered" evidence="4">
    <location>
        <begin position="1"/>
        <end position="61"/>
    </location>
</feature>
<dbReference type="AlphaFoldDB" id="A0AAV4V817"/>
<dbReference type="InterPro" id="IPR035500">
    <property type="entry name" value="NHR-like_dom_sf"/>
</dbReference>
<feature type="domain" description="NR LBD" evidence="5">
    <location>
        <begin position="1"/>
        <end position="180"/>
    </location>
</feature>
<reference evidence="6 7" key="1">
    <citation type="submission" date="2021-06" db="EMBL/GenBank/DDBJ databases">
        <title>Caerostris darwini draft genome.</title>
        <authorList>
            <person name="Kono N."/>
            <person name="Arakawa K."/>
        </authorList>
    </citation>
    <scope>NUCLEOTIDE SEQUENCE [LARGE SCALE GENOMIC DNA]</scope>
</reference>
<feature type="compositionally biased region" description="Low complexity" evidence="4">
    <location>
        <begin position="1"/>
        <end position="32"/>
    </location>
</feature>
<evidence type="ECO:0000313" key="6">
    <source>
        <dbReference type="EMBL" id="GIY66163.1"/>
    </source>
</evidence>
<evidence type="ECO:0000259" key="5">
    <source>
        <dbReference type="PROSITE" id="PS51843"/>
    </source>
</evidence>
<dbReference type="EMBL" id="BPLQ01012545">
    <property type="protein sequence ID" value="GIY66163.1"/>
    <property type="molecule type" value="Genomic_DNA"/>
</dbReference>
<keyword evidence="1" id="KW-0805">Transcription regulation</keyword>
<dbReference type="Gene3D" id="1.10.565.10">
    <property type="entry name" value="Retinoid X Receptor"/>
    <property type="match status" value="1"/>
</dbReference>
<proteinExistence type="predicted"/>
<dbReference type="InterPro" id="IPR000536">
    <property type="entry name" value="Nucl_hrmn_rcpt_lig-bd"/>
</dbReference>
<dbReference type="Pfam" id="PF00104">
    <property type="entry name" value="Hormone_recep"/>
    <property type="match status" value="1"/>
</dbReference>
<organism evidence="6 7">
    <name type="scientific">Caerostris darwini</name>
    <dbReference type="NCBI Taxonomy" id="1538125"/>
    <lineage>
        <taxon>Eukaryota</taxon>
        <taxon>Metazoa</taxon>
        <taxon>Ecdysozoa</taxon>
        <taxon>Arthropoda</taxon>
        <taxon>Chelicerata</taxon>
        <taxon>Arachnida</taxon>
        <taxon>Araneae</taxon>
        <taxon>Araneomorphae</taxon>
        <taxon>Entelegynae</taxon>
        <taxon>Araneoidea</taxon>
        <taxon>Araneidae</taxon>
        <taxon>Caerostris</taxon>
    </lineage>
</organism>